<dbReference type="Proteomes" id="UP001165430">
    <property type="component" value="Unassembled WGS sequence"/>
</dbReference>
<dbReference type="NCBIfam" id="TIGR04391">
    <property type="entry name" value="CcmD_alt_fam"/>
    <property type="match status" value="1"/>
</dbReference>
<reference evidence="3" key="1">
    <citation type="submission" date="2022-03" db="EMBL/GenBank/DDBJ databases">
        <title>De novo assembled genomes of Belliella spp. (Cyclobacteriaceae) strains.</title>
        <authorList>
            <person name="Szabo A."/>
            <person name="Korponai K."/>
            <person name="Felfoldi T."/>
        </authorList>
    </citation>
    <scope>NUCLEOTIDE SEQUENCE</scope>
    <source>
        <strain evidence="3">DSM 111903</strain>
    </source>
</reference>
<protein>
    <submittedName>
        <fullName evidence="3">CcmD family protein</fullName>
    </submittedName>
</protein>
<gene>
    <name evidence="3" type="ORF">MM213_06945</name>
</gene>
<keyword evidence="1" id="KW-1133">Transmembrane helix</keyword>
<accession>A0ABS9V9W2</accession>
<dbReference type="RefSeq" id="WP_241410766.1">
    <property type="nucleotide sequence ID" value="NZ_JAKZGO010000004.1"/>
</dbReference>
<keyword evidence="2" id="KW-0732">Signal</keyword>
<feature type="transmembrane region" description="Helical" evidence="1">
    <location>
        <begin position="46"/>
        <end position="66"/>
    </location>
</feature>
<comment type="caution">
    <text evidence="3">The sequence shown here is derived from an EMBL/GenBank/DDBJ whole genome shotgun (WGS) entry which is preliminary data.</text>
</comment>
<feature type="chain" id="PRO_5047410325" evidence="2">
    <location>
        <begin position="19"/>
        <end position="87"/>
    </location>
</feature>
<evidence type="ECO:0000313" key="4">
    <source>
        <dbReference type="Proteomes" id="UP001165430"/>
    </source>
</evidence>
<dbReference type="InterPro" id="IPR030888">
    <property type="entry name" value="Put_ccm"/>
</dbReference>
<proteinExistence type="predicted"/>
<feature type="signal peptide" evidence="2">
    <location>
        <begin position="1"/>
        <end position="18"/>
    </location>
</feature>
<keyword evidence="1" id="KW-0812">Transmembrane</keyword>
<keyword evidence="4" id="KW-1185">Reference proteome</keyword>
<organism evidence="3 4">
    <name type="scientific">Belliella alkalica</name>
    <dbReference type="NCBI Taxonomy" id="1730871"/>
    <lineage>
        <taxon>Bacteria</taxon>
        <taxon>Pseudomonadati</taxon>
        <taxon>Bacteroidota</taxon>
        <taxon>Cytophagia</taxon>
        <taxon>Cytophagales</taxon>
        <taxon>Cyclobacteriaceae</taxon>
        <taxon>Belliella</taxon>
    </lineage>
</organism>
<dbReference type="Pfam" id="PF20077">
    <property type="entry name" value="CcmD_alt"/>
    <property type="match status" value="1"/>
</dbReference>
<evidence type="ECO:0000256" key="1">
    <source>
        <dbReference type="SAM" id="Phobius"/>
    </source>
</evidence>
<keyword evidence="1" id="KW-0472">Membrane</keyword>
<sequence>MKKWFIILFLLVSLQSYAQEKIAITEDDYTNSKIEMADVMRSEGKIYVLVGIIGIVFAGILVYVIATDRKISRLEKLLEEDRGINSK</sequence>
<evidence type="ECO:0000313" key="3">
    <source>
        <dbReference type="EMBL" id="MCH7413212.1"/>
    </source>
</evidence>
<name>A0ABS9V9W2_9BACT</name>
<evidence type="ECO:0000256" key="2">
    <source>
        <dbReference type="SAM" id="SignalP"/>
    </source>
</evidence>
<dbReference type="EMBL" id="JAKZGO010000004">
    <property type="protein sequence ID" value="MCH7413212.1"/>
    <property type="molecule type" value="Genomic_DNA"/>
</dbReference>